<evidence type="ECO:0000256" key="9">
    <source>
        <dbReference type="ARBA" id="ARBA00023065"/>
    </source>
</evidence>
<name>A0A0U1XJS9_DAMSP</name>
<evidence type="ECO:0000256" key="2">
    <source>
        <dbReference type="ARBA" id="ARBA00008892"/>
    </source>
</evidence>
<protein>
    <recommendedName>
        <fullName evidence="12">ATP synthase complex subunit 8</fullName>
    </recommendedName>
</protein>
<gene>
    <name evidence="14" type="primary">ATP8</name>
</gene>
<keyword evidence="6 12" id="KW-0812">Transmembrane</keyword>
<geneLocation type="mitochondrion" evidence="14"/>
<keyword evidence="5 12" id="KW-0138">CF(0)</keyword>
<evidence type="ECO:0000256" key="12">
    <source>
        <dbReference type="RuleBase" id="RU003661"/>
    </source>
</evidence>
<evidence type="ECO:0000256" key="10">
    <source>
        <dbReference type="ARBA" id="ARBA00023128"/>
    </source>
</evidence>
<dbReference type="GO" id="GO:0015078">
    <property type="term" value="F:proton transmembrane transporter activity"/>
    <property type="evidence" value="ECO:0007669"/>
    <property type="project" value="InterPro"/>
</dbReference>
<dbReference type="GeneID" id="22158227"/>
<feature type="transmembrane region" description="Helical" evidence="13">
    <location>
        <begin position="6"/>
        <end position="30"/>
    </location>
</feature>
<dbReference type="GO" id="GO:0045259">
    <property type="term" value="C:proton-transporting ATP synthase complex"/>
    <property type="evidence" value="ECO:0007669"/>
    <property type="project" value="UniProtKB-KW"/>
</dbReference>
<comment type="similarity">
    <text evidence="2 12">Belongs to the ATPase protein 8 family.</text>
</comment>
<evidence type="ECO:0000256" key="13">
    <source>
        <dbReference type="SAM" id="Phobius"/>
    </source>
</evidence>
<keyword evidence="8 13" id="KW-1133">Transmembrane helix</keyword>
<evidence type="ECO:0000256" key="5">
    <source>
        <dbReference type="ARBA" id="ARBA00022547"/>
    </source>
</evidence>
<keyword evidence="7 12" id="KW-0375">Hydrogen ion transport</keyword>
<organism evidence="14">
    <name type="scientific">Damithrax spinosissimus</name>
    <name type="common">Channel clinging crab</name>
    <name type="synonym">Mithrax spinosissimus</name>
    <dbReference type="NCBI Taxonomy" id="765936"/>
    <lineage>
        <taxon>Eukaryota</taxon>
        <taxon>Metazoa</taxon>
        <taxon>Ecdysozoa</taxon>
        <taxon>Arthropoda</taxon>
        <taxon>Crustacea</taxon>
        <taxon>Multicrustacea</taxon>
        <taxon>Malacostraca</taxon>
        <taxon>Eumalacostraca</taxon>
        <taxon>Eucarida</taxon>
        <taxon>Decapoda</taxon>
        <taxon>Pleocyemata</taxon>
        <taxon>Brachyura</taxon>
        <taxon>Eubrachyura</taxon>
        <taxon>Majoidea</taxon>
        <taxon>Mithracidae</taxon>
        <taxon>Damithrax</taxon>
    </lineage>
</organism>
<keyword evidence="10 12" id="KW-0496">Mitochondrion</keyword>
<keyword evidence="9 12" id="KW-0406">Ion transport</keyword>
<evidence type="ECO:0000256" key="1">
    <source>
        <dbReference type="ARBA" id="ARBA00004304"/>
    </source>
</evidence>
<comment type="subunit">
    <text evidence="3">F-type ATPases have 2 components, CF(1) - the catalytic core - and CF(0) - the membrane proton channel.</text>
</comment>
<evidence type="ECO:0000256" key="6">
    <source>
        <dbReference type="ARBA" id="ARBA00022692"/>
    </source>
</evidence>
<dbReference type="GO" id="GO:0031966">
    <property type="term" value="C:mitochondrial membrane"/>
    <property type="evidence" value="ECO:0007669"/>
    <property type="project" value="UniProtKB-SubCell"/>
</dbReference>
<dbReference type="EMBL" id="KM405516">
    <property type="protein sequence ID" value="AIT75851.1"/>
    <property type="molecule type" value="Genomic_DNA"/>
</dbReference>
<keyword evidence="11 13" id="KW-0472">Membrane</keyword>
<sequence>MPQMAPLMWMCLFIFFSFSLGLFLSMNYFIKFYNKSLISFSSSKEFVKTWKF</sequence>
<proteinExistence type="inferred from homology"/>
<dbReference type="Pfam" id="PF00895">
    <property type="entry name" value="ATP-synt_8"/>
    <property type="match status" value="1"/>
</dbReference>
<dbReference type="RefSeq" id="YP_009104684.1">
    <property type="nucleotide sequence ID" value="NC_025518.1"/>
</dbReference>
<dbReference type="CTD" id="4509"/>
<dbReference type="InterPro" id="IPR001421">
    <property type="entry name" value="ATP8_metazoa"/>
</dbReference>
<dbReference type="GO" id="GO:0015986">
    <property type="term" value="P:proton motive force-driven ATP synthesis"/>
    <property type="evidence" value="ECO:0007669"/>
    <property type="project" value="InterPro"/>
</dbReference>
<evidence type="ECO:0000256" key="8">
    <source>
        <dbReference type="ARBA" id="ARBA00022989"/>
    </source>
</evidence>
<keyword evidence="4 12" id="KW-0813">Transport</keyword>
<evidence type="ECO:0000313" key="14">
    <source>
        <dbReference type="EMBL" id="AIT75851.1"/>
    </source>
</evidence>
<evidence type="ECO:0000256" key="4">
    <source>
        <dbReference type="ARBA" id="ARBA00022448"/>
    </source>
</evidence>
<evidence type="ECO:0000256" key="3">
    <source>
        <dbReference type="ARBA" id="ARBA00011291"/>
    </source>
</evidence>
<evidence type="ECO:0000256" key="11">
    <source>
        <dbReference type="ARBA" id="ARBA00023136"/>
    </source>
</evidence>
<dbReference type="AlphaFoldDB" id="A0A0U1XJS9"/>
<reference evidence="14" key="1">
    <citation type="journal article" date="2014" name="Mitochondrial DNA">
        <title>Mitochondrial genome of the Caribbean king crab Damithrax spinosissimus (Lamarck, 1818) (Decapoda: Majidae).</title>
        <authorList>
            <person name="Marquez E.J."/>
            <person name="Hurtado-Alarcon J.C."/>
            <person name="Isaza J.P."/>
            <person name="Alzate J.F."/>
            <person name="Campos N.H."/>
        </authorList>
    </citation>
    <scope>NUCLEOTIDE SEQUENCE</scope>
</reference>
<accession>A0A0U1XJS9</accession>
<comment type="subcellular location">
    <subcellularLocation>
        <location evidence="1 12">Mitochondrion membrane</location>
        <topology evidence="1 12">Single-pass membrane protein</topology>
    </subcellularLocation>
</comment>
<evidence type="ECO:0000256" key="7">
    <source>
        <dbReference type="ARBA" id="ARBA00022781"/>
    </source>
</evidence>